<feature type="compositionally biased region" description="Basic residues" evidence="2">
    <location>
        <begin position="1"/>
        <end position="10"/>
    </location>
</feature>
<protein>
    <submittedName>
        <fullName evidence="3">Uncharacterized protein</fullName>
    </submittedName>
</protein>
<dbReference type="AlphaFoldDB" id="A0A4S2MQK7"/>
<evidence type="ECO:0000313" key="4">
    <source>
        <dbReference type="Proteomes" id="UP000298138"/>
    </source>
</evidence>
<dbReference type="InParanoid" id="A0A4S2MQK7"/>
<feature type="compositionally biased region" description="Pro residues" evidence="2">
    <location>
        <begin position="17"/>
        <end position="26"/>
    </location>
</feature>
<evidence type="ECO:0000256" key="1">
    <source>
        <dbReference type="SAM" id="Coils"/>
    </source>
</evidence>
<evidence type="ECO:0000256" key="2">
    <source>
        <dbReference type="SAM" id="MobiDB-lite"/>
    </source>
</evidence>
<proteinExistence type="predicted"/>
<feature type="region of interest" description="Disordered" evidence="2">
    <location>
        <begin position="1"/>
        <end position="26"/>
    </location>
</feature>
<gene>
    <name evidence="3" type="ORF">EX30DRAFT_373070</name>
</gene>
<keyword evidence="1" id="KW-0175">Coiled coil</keyword>
<evidence type="ECO:0000313" key="3">
    <source>
        <dbReference type="EMBL" id="TGZ79526.1"/>
    </source>
</evidence>
<keyword evidence="4" id="KW-1185">Reference proteome</keyword>
<sequence length="244" mass="28313">MHHHFAHKVKAPTGGYAPPPPQYNYAPPPQILPAQKGVILPTTLPIIPPPTLIEPAPHYVALAEPPASQLALPSRTDSQMIELQSKLIAEAVAPAIHRERKLREIAETQKKELERFQAQEREQYERQKDLQLTIQAARNVKARNKYYEHIAEKKYHDRLEEEARRERRRSEGSYDRGSRYSSETLVILDSPRSSNYEVSLMREREVRCGNCRGHGHRESECRQQVVVTVENPERRRRRGSVRFY</sequence>
<reference evidence="3 4" key="1">
    <citation type="submission" date="2019-04" db="EMBL/GenBank/DDBJ databases">
        <title>Comparative genomics and transcriptomics to analyze fruiting body development in filamentous ascomycetes.</title>
        <authorList>
            <consortium name="DOE Joint Genome Institute"/>
            <person name="Lutkenhaus R."/>
            <person name="Traeger S."/>
            <person name="Breuer J."/>
            <person name="Kuo A."/>
            <person name="Lipzen A."/>
            <person name="Pangilinan J."/>
            <person name="Dilworth D."/>
            <person name="Sandor L."/>
            <person name="Poggeler S."/>
            <person name="Barry K."/>
            <person name="Grigoriev I.V."/>
            <person name="Nowrousian M."/>
        </authorList>
    </citation>
    <scope>NUCLEOTIDE SEQUENCE [LARGE SCALE GENOMIC DNA]</scope>
    <source>
        <strain evidence="3 4">CBS 389.68</strain>
    </source>
</reference>
<dbReference type="Proteomes" id="UP000298138">
    <property type="component" value="Unassembled WGS sequence"/>
</dbReference>
<accession>A0A4S2MQK7</accession>
<feature type="coiled-coil region" evidence="1">
    <location>
        <begin position="99"/>
        <end position="126"/>
    </location>
</feature>
<organism evidence="3 4">
    <name type="scientific">Ascodesmis nigricans</name>
    <dbReference type="NCBI Taxonomy" id="341454"/>
    <lineage>
        <taxon>Eukaryota</taxon>
        <taxon>Fungi</taxon>
        <taxon>Dikarya</taxon>
        <taxon>Ascomycota</taxon>
        <taxon>Pezizomycotina</taxon>
        <taxon>Pezizomycetes</taxon>
        <taxon>Pezizales</taxon>
        <taxon>Ascodesmidaceae</taxon>
        <taxon>Ascodesmis</taxon>
    </lineage>
</organism>
<name>A0A4S2MQK7_9PEZI</name>
<dbReference type="EMBL" id="ML220131">
    <property type="protein sequence ID" value="TGZ79526.1"/>
    <property type="molecule type" value="Genomic_DNA"/>
</dbReference>